<accession>A0A2H6LGK3</accession>
<dbReference type="EMBL" id="BDGE01000036">
    <property type="protein sequence ID" value="GBE92355.1"/>
    <property type="molecule type" value="Genomic_DNA"/>
</dbReference>
<sequence length="137" mass="15792">MSHQKGKADTLEPGITHFLKITRSYWSGLFHCYEVEGLPRTNNDLEQAFGVLRHHQRRCTGRKVAASSIVIRGTVQLASAIATALHCFTAQDLALFCVQNWQQLRSDLRQHQLHRIQQLRFRRNPEAFLDTLETLLL</sequence>
<name>A0A2H6LGK3_9NOSO</name>
<proteinExistence type="predicted"/>
<organism evidence="1 2">
    <name type="scientific">Nostoc cycadae WK-1</name>
    <dbReference type="NCBI Taxonomy" id="1861711"/>
    <lineage>
        <taxon>Bacteria</taxon>
        <taxon>Bacillati</taxon>
        <taxon>Cyanobacteriota</taxon>
        <taxon>Cyanophyceae</taxon>
        <taxon>Nostocales</taxon>
        <taxon>Nostocaceae</taxon>
        <taxon>Nostoc</taxon>
    </lineage>
</organism>
<protein>
    <submittedName>
        <fullName evidence="1">Transposase</fullName>
    </submittedName>
</protein>
<dbReference type="AlphaFoldDB" id="A0A2H6LGK3"/>
<evidence type="ECO:0000313" key="2">
    <source>
        <dbReference type="Proteomes" id="UP000236527"/>
    </source>
</evidence>
<evidence type="ECO:0000313" key="1">
    <source>
        <dbReference type="EMBL" id="GBE92355.1"/>
    </source>
</evidence>
<reference evidence="2" key="1">
    <citation type="journal article" date="2018" name="Genome Announc.">
        <title>Draft Genome Sequence of the Nitrogen-Fixing and Hormogonia-Inducing Cyanobacterium Nostoc cycadae Strain WK-1, Isolated from the Coralloid Roots of Cycas revoluta.</title>
        <authorList>
            <person name="Kanesaki Y."/>
            <person name="Hirose M."/>
            <person name="Hirose Y."/>
            <person name="Fujisawa T."/>
            <person name="Nakamura Y."/>
            <person name="Watanabe S."/>
            <person name="Matsunaga S."/>
            <person name="Uchida H."/>
            <person name="Murakami A."/>
        </authorList>
    </citation>
    <scope>NUCLEOTIDE SEQUENCE [LARGE SCALE GENOMIC DNA]</scope>
    <source>
        <strain evidence="2">WK-1</strain>
    </source>
</reference>
<dbReference type="Proteomes" id="UP000236527">
    <property type="component" value="Unassembled WGS sequence"/>
</dbReference>
<gene>
    <name evidence="1" type="ORF">NCWK1_2110</name>
</gene>
<keyword evidence="2" id="KW-1185">Reference proteome</keyword>
<comment type="caution">
    <text evidence="1">The sequence shown here is derived from an EMBL/GenBank/DDBJ whole genome shotgun (WGS) entry which is preliminary data.</text>
</comment>